<dbReference type="AlphaFoldDB" id="A0A1H0TZM1"/>
<dbReference type="STRING" id="504798.SAMN05421871_110295"/>
<evidence type="ECO:0000313" key="3">
    <source>
        <dbReference type="Proteomes" id="UP000199651"/>
    </source>
</evidence>
<keyword evidence="3" id="KW-1185">Reference proteome</keyword>
<name>A0A1H0TZM1_9PSEU</name>
<dbReference type="EMBL" id="FNJB01000010">
    <property type="protein sequence ID" value="SDP59379.1"/>
    <property type="molecule type" value="Genomic_DNA"/>
</dbReference>
<keyword evidence="1" id="KW-1133">Transmembrane helix</keyword>
<keyword evidence="1" id="KW-0472">Membrane</keyword>
<feature type="transmembrane region" description="Helical" evidence="1">
    <location>
        <begin position="134"/>
        <end position="156"/>
    </location>
</feature>
<dbReference type="Proteomes" id="UP000199651">
    <property type="component" value="Unassembled WGS sequence"/>
</dbReference>
<accession>A0A1H0TZM1</accession>
<organism evidence="2 3">
    <name type="scientific">Actinokineospora alba</name>
    <dbReference type="NCBI Taxonomy" id="504798"/>
    <lineage>
        <taxon>Bacteria</taxon>
        <taxon>Bacillati</taxon>
        <taxon>Actinomycetota</taxon>
        <taxon>Actinomycetes</taxon>
        <taxon>Pseudonocardiales</taxon>
        <taxon>Pseudonocardiaceae</taxon>
        <taxon>Actinokineospora</taxon>
    </lineage>
</organism>
<feature type="transmembrane region" description="Helical" evidence="1">
    <location>
        <begin position="50"/>
        <end position="75"/>
    </location>
</feature>
<reference evidence="3" key="1">
    <citation type="submission" date="2016-10" db="EMBL/GenBank/DDBJ databases">
        <authorList>
            <person name="Varghese N."/>
            <person name="Submissions S."/>
        </authorList>
    </citation>
    <scope>NUCLEOTIDE SEQUENCE [LARGE SCALE GENOMIC DNA]</scope>
    <source>
        <strain evidence="3">IBRC-M 10655</strain>
    </source>
</reference>
<protein>
    <submittedName>
        <fullName evidence="2">Uncharacterized protein</fullName>
    </submittedName>
</protein>
<keyword evidence="1" id="KW-0812">Transmembrane</keyword>
<sequence length="212" mass="23403">MGLDRRVTFAIGIFDLFTYAIPGSLYLAFFAHVITRLHLLGGGAMTGTPAWLLVVLVVVLSYLLGYLAYPAGELANRIVPRRRKRNASQEFRTRVPAAEGRDFVDMDRSVLLSAIELHDKDVAIEVKRLRATGLMLRNSAPPLALGFVAAVVELFAGRNHALAAGCAVLLLGGFVAFIVQARRLAHWAVMKTLELCYWIPDIDDRCRQVPKS</sequence>
<evidence type="ECO:0000256" key="1">
    <source>
        <dbReference type="SAM" id="Phobius"/>
    </source>
</evidence>
<feature type="transmembrane region" description="Helical" evidence="1">
    <location>
        <begin position="162"/>
        <end position="181"/>
    </location>
</feature>
<evidence type="ECO:0000313" key="2">
    <source>
        <dbReference type="EMBL" id="SDP59379.1"/>
    </source>
</evidence>
<proteinExistence type="predicted"/>
<feature type="transmembrane region" description="Helical" evidence="1">
    <location>
        <begin position="7"/>
        <end position="30"/>
    </location>
</feature>
<gene>
    <name evidence="2" type="ORF">SAMN05192558_110295</name>
</gene>